<keyword evidence="9" id="KW-1185">Reference proteome</keyword>
<dbReference type="OrthoDB" id="10256606at2759"/>
<dbReference type="PANTHER" id="PTHR12709:SF1">
    <property type="entry name" value="DNA-DIRECTED RNA POLYMERASE III SUBUNIT RPC8"/>
    <property type="match status" value="1"/>
</dbReference>
<dbReference type="Gene3D" id="2.40.50.140">
    <property type="entry name" value="Nucleic acid-binding proteins"/>
    <property type="match status" value="1"/>
</dbReference>
<evidence type="ECO:0000256" key="3">
    <source>
        <dbReference type="ARBA" id="ARBA00022478"/>
    </source>
</evidence>
<proteinExistence type="inferred from homology"/>
<keyword evidence="3" id="KW-0240">DNA-directed RNA polymerase</keyword>
<sequence>MFNLSLIHDTIRIPPSSFSPNASESVKPIQRAINAKYANRILPDVGLCVSLFDLVSVDEGRVKWGDGCLYHRCVFRLVVFRPFPGEVLVGRVKSSDPEGLRLTMGFFDDVFVPREHLPEPSGYDHSEALWFWLWEPSDPRLYDDPLGSSKEDRLYIDTGAVVRFLVESDLFEEPEPPGPASWGAKGAAAAAAAAAKSSAGAIPGEVGQVNMAEELSSNKASPYRIKASISAQGFGPVGWWAGAQQEYTGQEEQYAGATEP</sequence>
<dbReference type="SUPFAM" id="SSF50249">
    <property type="entry name" value="Nucleic acid-binding proteins"/>
    <property type="match status" value="1"/>
</dbReference>
<dbReference type="Gene3D" id="3.30.1490.120">
    <property type="entry name" value="RNA polymerase Rpb7-like, N-terminal domain"/>
    <property type="match status" value="1"/>
</dbReference>
<dbReference type="FunCoup" id="A0A316YR85">
    <property type="interactions" value="412"/>
</dbReference>
<evidence type="ECO:0000259" key="6">
    <source>
        <dbReference type="Pfam" id="PF03876"/>
    </source>
</evidence>
<evidence type="ECO:0000256" key="1">
    <source>
        <dbReference type="ARBA" id="ARBA00004123"/>
    </source>
</evidence>
<organism evidence="8 9">
    <name type="scientific">Acaromyces ingoldii</name>
    <dbReference type="NCBI Taxonomy" id="215250"/>
    <lineage>
        <taxon>Eukaryota</taxon>
        <taxon>Fungi</taxon>
        <taxon>Dikarya</taxon>
        <taxon>Basidiomycota</taxon>
        <taxon>Ustilaginomycotina</taxon>
        <taxon>Exobasidiomycetes</taxon>
        <taxon>Exobasidiales</taxon>
        <taxon>Cryptobasidiaceae</taxon>
        <taxon>Acaromyces</taxon>
    </lineage>
</organism>
<comment type="subcellular location">
    <subcellularLocation>
        <location evidence="1">Nucleus</location>
    </subcellularLocation>
</comment>
<dbReference type="InterPro" id="IPR036898">
    <property type="entry name" value="RNA_pol_Rpb7-like_N_sf"/>
</dbReference>
<dbReference type="GeneID" id="37041447"/>
<dbReference type="STRING" id="215250.A0A316YR85"/>
<dbReference type="InterPro" id="IPR013238">
    <property type="entry name" value="RNA_pol_III_Rbc25"/>
</dbReference>
<dbReference type="GO" id="GO:0006384">
    <property type="term" value="P:transcription initiation at RNA polymerase III promoter"/>
    <property type="evidence" value="ECO:0007669"/>
    <property type="project" value="TreeGrafter"/>
</dbReference>
<accession>A0A316YR85</accession>
<dbReference type="AlphaFoldDB" id="A0A316YR85"/>
<evidence type="ECO:0000259" key="7">
    <source>
        <dbReference type="Pfam" id="PF08292"/>
    </source>
</evidence>
<comment type="similarity">
    <text evidence="2">Belongs to the eukaryotic RPB7/RPC8 RNA polymerase subunit family.</text>
</comment>
<gene>
    <name evidence="8" type="ORF">FA10DRAFT_249354</name>
</gene>
<evidence type="ECO:0008006" key="10">
    <source>
        <dbReference type="Google" id="ProtNLM"/>
    </source>
</evidence>
<evidence type="ECO:0000313" key="9">
    <source>
        <dbReference type="Proteomes" id="UP000245768"/>
    </source>
</evidence>
<name>A0A316YR85_9BASI</name>
<feature type="domain" description="RNA polymerase III subunit Rpc25" evidence="7">
    <location>
        <begin position="86"/>
        <end position="240"/>
    </location>
</feature>
<dbReference type="RefSeq" id="XP_025378376.1">
    <property type="nucleotide sequence ID" value="XM_025519531.1"/>
</dbReference>
<dbReference type="Pfam" id="PF03876">
    <property type="entry name" value="SHS2_Rpb7-N"/>
    <property type="match status" value="1"/>
</dbReference>
<dbReference type="SUPFAM" id="SSF88798">
    <property type="entry name" value="N-terminal, heterodimerisation domain of RBP7 (RpoE)"/>
    <property type="match status" value="1"/>
</dbReference>
<dbReference type="InParanoid" id="A0A316YR85"/>
<dbReference type="Proteomes" id="UP000245768">
    <property type="component" value="Unassembled WGS sequence"/>
</dbReference>
<feature type="domain" description="RNA polymerase Rpb7-like N-terminal" evidence="6">
    <location>
        <begin position="9"/>
        <end position="67"/>
    </location>
</feature>
<evidence type="ECO:0000313" key="8">
    <source>
        <dbReference type="EMBL" id="PWN91178.1"/>
    </source>
</evidence>
<dbReference type="Pfam" id="PF08292">
    <property type="entry name" value="RNA_pol_Rbc25"/>
    <property type="match status" value="1"/>
</dbReference>
<keyword evidence="4" id="KW-0804">Transcription</keyword>
<dbReference type="InterPro" id="IPR005576">
    <property type="entry name" value="Rpb7-like_N"/>
</dbReference>
<protein>
    <recommendedName>
        <fullName evidence="10">Polymerase III polypeptide H</fullName>
    </recommendedName>
</protein>
<dbReference type="PANTHER" id="PTHR12709">
    <property type="entry name" value="DNA-DIRECTED RNA POLYMERASE II, III"/>
    <property type="match status" value="1"/>
</dbReference>
<dbReference type="InterPro" id="IPR012340">
    <property type="entry name" value="NA-bd_OB-fold"/>
</dbReference>
<keyword evidence="5" id="KW-0539">Nucleus</keyword>
<dbReference type="GO" id="GO:0005666">
    <property type="term" value="C:RNA polymerase III complex"/>
    <property type="evidence" value="ECO:0007669"/>
    <property type="project" value="TreeGrafter"/>
</dbReference>
<dbReference type="CDD" id="cd04330">
    <property type="entry name" value="RNAP_III_Rpc25_N"/>
    <property type="match status" value="1"/>
</dbReference>
<dbReference type="EMBL" id="KZ819635">
    <property type="protein sequence ID" value="PWN91178.1"/>
    <property type="molecule type" value="Genomic_DNA"/>
</dbReference>
<dbReference type="InterPro" id="IPR045113">
    <property type="entry name" value="Rpb7-like"/>
</dbReference>
<evidence type="ECO:0000256" key="4">
    <source>
        <dbReference type="ARBA" id="ARBA00023163"/>
    </source>
</evidence>
<reference evidence="8" key="1">
    <citation type="journal article" date="2018" name="Mol. Biol. Evol.">
        <title>Broad Genomic Sampling Reveals a Smut Pathogenic Ancestry of the Fungal Clade Ustilaginomycotina.</title>
        <authorList>
            <person name="Kijpornyongpan T."/>
            <person name="Mondo S.J."/>
            <person name="Barry K."/>
            <person name="Sandor L."/>
            <person name="Lee J."/>
            <person name="Lipzen A."/>
            <person name="Pangilinan J."/>
            <person name="LaButti K."/>
            <person name="Hainaut M."/>
            <person name="Henrissat B."/>
            <person name="Grigoriev I.V."/>
            <person name="Spatafora J.W."/>
            <person name="Aime M.C."/>
        </authorList>
    </citation>
    <scope>NUCLEOTIDE SEQUENCE [LARGE SCALE GENOMIC DNA]</scope>
    <source>
        <strain evidence="8">MCA 4198</strain>
    </source>
</reference>
<evidence type="ECO:0000256" key="5">
    <source>
        <dbReference type="ARBA" id="ARBA00023242"/>
    </source>
</evidence>
<evidence type="ECO:0000256" key="2">
    <source>
        <dbReference type="ARBA" id="ARBA00009307"/>
    </source>
</evidence>